<evidence type="ECO:0000256" key="3">
    <source>
        <dbReference type="SAM" id="SignalP"/>
    </source>
</evidence>
<keyword evidence="1 4" id="KW-0378">Hydrolase</keyword>
<name>A0A4S2MMX0_9PEZI</name>
<evidence type="ECO:0000256" key="1">
    <source>
        <dbReference type="ARBA" id="ARBA00022801"/>
    </source>
</evidence>
<dbReference type="AlphaFoldDB" id="A0A4S2MMX0"/>
<dbReference type="PANTHER" id="PTHR33630:SF9">
    <property type="entry name" value="CUTINASE 4"/>
    <property type="match status" value="1"/>
</dbReference>
<dbReference type="InterPro" id="IPR029058">
    <property type="entry name" value="AB_hydrolase_fold"/>
</dbReference>
<sequence>MHFTLLAAAIAFLTAVTAQTDQQHPCYALEHIVARGSTEPSPLGVNLGPALQQEVSSALGGDVLTIGLIYPATFDLPDSPETGIRNLVTRIKERSAQCPSMRFALSGYSQGADIVHHALTFHLTSYSHLITSISVFGDPLSSIGWPPIYQHRVINVCDSADRACGGVGTSGHTKYGKTELHKKAVQFIVDRFRVAAPTPGDTRATMKALPEPGEAAGFLLPWVRWPPREWKSLYTDGLVVEPVFR</sequence>
<dbReference type="InParanoid" id="A0A4S2MMX0"/>
<evidence type="ECO:0000256" key="2">
    <source>
        <dbReference type="ARBA" id="ARBA00023157"/>
    </source>
</evidence>
<proteinExistence type="predicted"/>
<dbReference type="SMART" id="SM01110">
    <property type="entry name" value="Cutinase"/>
    <property type="match status" value="1"/>
</dbReference>
<organism evidence="4 5">
    <name type="scientific">Ascodesmis nigricans</name>
    <dbReference type="NCBI Taxonomy" id="341454"/>
    <lineage>
        <taxon>Eukaryota</taxon>
        <taxon>Fungi</taxon>
        <taxon>Dikarya</taxon>
        <taxon>Ascomycota</taxon>
        <taxon>Pezizomycotina</taxon>
        <taxon>Pezizomycetes</taxon>
        <taxon>Pezizales</taxon>
        <taxon>Ascodesmidaceae</taxon>
        <taxon>Ascodesmis</taxon>
    </lineage>
</organism>
<keyword evidence="3" id="KW-0732">Signal</keyword>
<dbReference type="GO" id="GO:0052689">
    <property type="term" value="F:carboxylic ester hydrolase activity"/>
    <property type="evidence" value="ECO:0007669"/>
    <property type="project" value="UniProtKB-ARBA"/>
</dbReference>
<dbReference type="EMBL" id="ML220141">
    <property type="protein sequence ID" value="TGZ78440.1"/>
    <property type="molecule type" value="Genomic_DNA"/>
</dbReference>
<dbReference type="STRING" id="341454.A0A4S2MMX0"/>
<dbReference type="Pfam" id="PF01083">
    <property type="entry name" value="Cutinase"/>
    <property type="match status" value="1"/>
</dbReference>
<dbReference type="Gene3D" id="3.40.50.1820">
    <property type="entry name" value="alpha/beta hydrolase"/>
    <property type="match status" value="1"/>
</dbReference>
<evidence type="ECO:0000313" key="4">
    <source>
        <dbReference type="EMBL" id="TGZ78440.1"/>
    </source>
</evidence>
<feature type="signal peptide" evidence="3">
    <location>
        <begin position="1"/>
        <end position="18"/>
    </location>
</feature>
<dbReference type="Proteomes" id="UP000298138">
    <property type="component" value="Unassembled WGS sequence"/>
</dbReference>
<accession>A0A4S2MMX0</accession>
<keyword evidence="2" id="KW-1015">Disulfide bond</keyword>
<dbReference type="SUPFAM" id="SSF53474">
    <property type="entry name" value="alpha/beta-Hydrolases"/>
    <property type="match status" value="1"/>
</dbReference>
<keyword evidence="5" id="KW-1185">Reference proteome</keyword>
<feature type="chain" id="PRO_5020979542" evidence="3">
    <location>
        <begin position="19"/>
        <end position="245"/>
    </location>
</feature>
<dbReference type="InterPro" id="IPR000675">
    <property type="entry name" value="Cutinase/axe"/>
</dbReference>
<protein>
    <submittedName>
        <fullName evidence="4">Alpha/beta-hydrolase</fullName>
    </submittedName>
</protein>
<dbReference type="PANTHER" id="PTHR33630">
    <property type="entry name" value="CUTINASE RV1984C-RELATED-RELATED"/>
    <property type="match status" value="1"/>
</dbReference>
<reference evidence="4 5" key="1">
    <citation type="submission" date="2019-04" db="EMBL/GenBank/DDBJ databases">
        <title>Comparative genomics and transcriptomics to analyze fruiting body development in filamentous ascomycetes.</title>
        <authorList>
            <consortium name="DOE Joint Genome Institute"/>
            <person name="Lutkenhaus R."/>
            <person name="Traeger S."/>
            <person name="Breuer J."/>
            <person name="Kuo A."/>
            <person name="Lipzen A."/>
            <person name="Pangilinan J."/>
            <person name="Dilworth D."/>
            <person name="Sandor L."/>
            <person name="Poggeler S."/>
            <person name="Barry K."/>
            <person name="Grigoriev I.V."/>
            <person name="Nowrousian M."/>
        </authorList>
    </citation>
    <scope>NUCLEOTIDE SEQUENCE [LARGE SCALE GENOMIC DNA]</scope>
    <source>
        <strain evidence="4 5">CBS 389.68</strain>
    </source>
</reference>
<evidence type="ECO:0000313" key="5">
    <source>
        <dbReference type="Proteomes" id="UP000298138"/>
    </source>
</evidence>
<gene>
    <name evidence="4" type="ORF">EX30DRAFT_397768</name>
</gene>
<dbReference type="OrthoDB" id="3225429at2759"/>